<evidence type="ECO:0000313" key="2">
    <source>
        <dbReference type="EMBL" id="QHT10678.1"/>
    </source>
</evidence>
<keyword evidence="1" id="KW-0472">Membrane</keyword>
<reference evidence="2" key="1">
    <citation type="journal article" date="2020" name="Nature">
        <title>Giant virus diversity and host interactions through global metagenomics.</title>
        <authorList>
            <person name="Schulz F."/>
            <person name="Roux S."/>
            <person name="Paez-Espino D."/>
            <person name="Jungbluth S."/>
            <person name="Walsh D.A."/>
            <person name="Denef V.J."/>
            <person name="McMahon K.D."/>
            <person name="Konstantinidis K.T."/>
            <person name="Eloe-Fadrosh E.A."/>
            <person name="Kyrpides N.C."/>
            <person name="Woyke T."/>
        </authorList>
    </citation>
    <scope>NUCLEOTIDE SEQUENCE</scope>
    <source>
        <strain evidence="2">GVMAG-M-3300023174-107</strain>
    </source>
</reference>
<feature type="transmembrane region" description="Helical" evidence="1">
    <location>
        <begin position="111"/>
        <end position="129"/>
    </location>
</feature>
<protein>
    <submittedName>
        <fullName evidence="2">Uncharacterized protein</fullName>
    </submittedName>
</protein>
<accession>A0A6C0D1M6</accession>
<organism evidence="2">
    <name type="scientific">viral metagenome</name>
    <dbReference type="NCBI Taxonomy" id="1070528"/>
    <lineage>
        <taxon>unclassified sequences</taxon>
        <taxon>metagenomes</taxon>
        <taxon>organismal metagenomes</taxon>
    </lineage>
</organism>
<proteinExistence type="predicted"/>
<name>A0A6C0D1M6_9ZZZZ</name>
<keyword evidence="1" id="KW-0812">Transmembrane</keyword>
<sequence>MKHFILVLSVILFVSLTFLHPSIIEDASFNDYTYLRNLRRSDNTIDNDYTKKKLYENTFFTDQGNSTKTSETPTQNYSNITPIKSVQTTDTVTSNDSTPSNTNSSNTNVNLLPFLLLLLILLVVIIVYIKYKID</sequence>
<keyword evidence="1" id="KW-1133">Transmembrane helix</keyword>
<dbReference type="AlphaFoldDB" id="A0A6C0D1M6"/>
<evidence type="ECO:0000256" key="1">
    <source>
        <dbReference type="SAM" id="Phobius"/>
    </source>
</evidence>
<dbReference type="EMBL" id="MN739524">
    <property type="protein sequence ID" value="QHT10678.1"/>
    <property type="molecule type" value="Genomic_DNA"/>
</dbReference>